<evidence type="ECO:0000259" key="1">
    <source>
        <dbReference type="Pfam" id="PF00433"/>
    </source>
</evidence>
<reference evidence="2" key="2">
    <citation type="submission" date="2020-05" db="UniProtKB">
        <authorList>
            <consortium name="EnsemblMetazoa"/>
        </authorList>
    </citation>
    <scope>IDENTIFICATION</scope>
    <source>
        <strain evidence="2">IAEA</strain>
    </source>
</reference>
<sequence>MGKEVVDCILNWKLLTKILSINANSYELYESIANNESLSSEAKAIMTSLLSKCPEGCLGSSERDAEDVKEQEFFRSITHLEDVSIFDTEFTSQIPQLTPPEEPRFLTEEEQMFFQDFTYTADWSLLPNSFILTLKKINNNITNRIWVFRLFARRPNH</sequence>
<feature type="domain" description="Protein kinase C-terminal" evidence="1">
    <location>
        <begin position="77"/>
        <end position="119"/>
    </location>
</feature>
<organism evidence="2 3">
    <name type="scientific">Glossina palpalis gambiensis</name>
    <dbReference type="NCBI Taxonomy" id="67801"/>
    <lineage>
        <taxon>Eukaryota</taxon>
        <taxon>Metazoa</taxon>
        <taxon>Ecdysozoa</taxon>
        <taxon>Arthropoda</taxon>
        <taxon>Hexapoda</taxon>
        <taxon>Insecta</taxon>
        <taxon>Pterygota</taxon>
        <taxon>Neoptera</taxon>
        <taxon>Endopterygota</taxon>
        <taxon>Diptera</taxon>
        <taxon>Brachycera</taxon>
        <taxon>Muscomorpha</taxon>
        <taxon>Hippoboscoidea</taxon>
        <taxon>Glossinidae</taxon>
        <taxon>Glossina</taxon>
    </lineage>
</organism>
<reference evidence="3" key="1">
    <citation type="submission" date="2015-01" db="EMBL/GenBank/DDBJ databases">
        <authorList>
            <person name="Aksoy S."/>
            <person name="Warren W."/>
            <person name="Wilson R.K."/>
        </authorList>
    </citation>
    <scope>NUCLEOTIDE SEQUENCE [LARGE SCALE GENOMIC DNA]</scope>
    <source>
        <strain evidence="3">IAEA</strain>
    </source>
</reference>
<dbReference type="GO" id="GO:0005524">
    <property type="term" value="F:ATP binding"/>
    <property type="evidence" value="ECO:0007669"/>
    <property type="project" value="InterPro"/>
</dbReference>
<dbReference type="EMBL" id="JXJN01006321">
    <property type="status" value="NOT_ANNOTATED_CDS"/>
    <property type="molecule type" value="Genomic_DNA"/>
</dbReference>
<proteinExistence type="predicted"/>
<name>A0A1B0AZI8_9MUSC</name>
<dbReference type="VEuPathDB" id="VectorBase:GPPI013898"/>
<dbReference type="Pfam" id="PF00433">
    <property type="entry name" value="Pkinase_C"/>
    <property type="match status" value="1"/>
</dbReference>
<dbReference type="AlphaFoldDB" id="A0A1B0AZI8"/>
<dbReference type="STRING" id="67801.A0A1B0AZI8"/>
<dbReference type="Proteomes" id="UP000092460">
    <property type="component" value="Unassembled WGS sequence"/>
</dbReference>
<protein>
    <recommendedName>
        <fullName evidence="1">Protein kinase C-terminal domain-containing protein</fullName>
    </recommendedName>
</protein>
<dbReference type="GO" id="GO:0004674">
    <property type="term" value="F:protein serine/threonine kinase activity"/>
    <property type="evidence" value="ECO:0007669"/>
    <property type="project" value="InterPro"/>
</dbReference>
<accession>A0A1B0AZI8</accession>
<evidence type="ECO:0000313" key="3">
    <source>
        <dbReference type="Proteomes" id="UP000092460"/>
    </source>
</evidence>
<dbReference type="InterPro" id="IPR017892">
    <property type="entry name" value="Pkinase_C"/>
</dbReference>
<dbReference type="Gene3D" id="3.30.200.20">
    <property type="entry name" value="Phosphorylase Kinase, domain 1"/>
    <property type="match status" value="1"/>
</dbReference>
<keyword evidence="3" id="KW-1185">Reference proteome</keyword>
<evidence type="ECO:0000313" key="2">
    <source>
        <dbReference type="EnsemblMetazoa" id="GPPI013898-PA"/>
    </source>
</evidence>
<dbReference type="EnsemblMetazoa" id="GPPI013898-RA">
    <property type="protein sequence ID" value="GPPI013898-PA"/>
    <property type="gene ID" value="GPPI013898"/>
</dbReference>